<evidence type="ECO:0000313" key="2">
    <source>
        <dbReference type="Proteomes" id="UP000789901"/>
    </source>
</evidence>
<proteinExistence type="predicted"/>
<name>A0ABN7WKL1_GIGMA</name>
<reference evidence="1 2" key="1">
    <citation type="submission" date="2021-06" db="EMBL/GenBank/DDBJ databases">
        <authorList>
            <person name="Kallberg Y."/>
            <person name="Tangrot J."/>
            <person name="Rosling A."/>
        </authorList>
    </citation>
    <scope>NUCLEOTIDE SEQUENCE [LARGE SCALE GENOMIC DNA]</scope>
    <source>
        <strain evidence="1 2">120-4 pot B 10/14</strain>
    </source>
</reference>
<keyword evidence="2" id="KW-1185">Reference proteome</keyword>
<accession>A0ABN7WKL1</accession>
<dbReference type="EMBL" id="CAJVQB010048292">
    <property type="protein sequence ID" value="CAG8833913.1"/>
    <property type="molecule type" value="Genomic_DNA"/>
</dbReference>
<evidence type="ECO:0000313" key="1">
    <source>
        <dbReference type="EMBL" id="CAG8833913.1"/>
    </source>
</evidence>
<protein>
    <submittedName>
        <fullName evidence="1">19730_t:CDS:1</fullName>
    </submittedName>
</protein>
<feature type="non-terminal residue" evidence="1">
    <location>
        <position position="1"/>
    </location>
</feature>
<dbReference type="Proteomes" id="UP000789901">
    <property type="component" value="Unassembled WGS sequence"/>
</dbReference>
<gene>
    <name evidence="1" type="ORF">GMARGA_LOCUS31787</name>
</gene>
<comment type="caution">
    <text evidence="1">The sequence shown here is derived from an EMBL/GenBank/DDBJ whole genome shotgun (WGS) entry which is preliminary data.</text>
</comment>
<organism evidence="1 2">
    <name type="scientific">Gigaspora margarita</name>
    <dbReference type="NCBI Taxonomy" id="4874"/>
    <lineage>
        <taxon>Eukaryota</taxon>
        <taxon>Fungi</taxon>
        <taxon>Fungi incertae sedis</taxon>
        <taxon>Mucoromycota</taxon>
        <taxon>Glomeromycotina</taxon>
        <taxon>Glomeromycetes</taxon>
        <taxon>Diversisporales</taxon>
        <taxon>Gigasporaceae</taxon>
        <taxon>Gigaspora</taxon>
    </lineage>
</organism>
<sequence length="68" mass="7533">PLPDKILQNPINSNAPKTIMAIFKPLSKPSFESKIANLIQNAKTHPEDPSKQMIITGNNKIIITIILE</sequence>